<accession>A0A0C3K6U9</accession>
<evidence type="ECO:0000313" key="3">
    <source>
        <dbReference type="Proteomes" id="UP000054217"/>
    </source>
</evidence>
<sequence>MSVSSGTSSPAPTTPVSSPISLASTATKAPVPPKQKPVNIFSNDGSFLERFQRSKRVEEEEKRKAELALTRKKEFAHRFKNRGKRHFPPPDASDAVTTTDEQENPAKKPKRGGTPPLTNYQKEVHSLDSRILKDTGTGVRPFVK</sequence>
<evidence type="ECO:0000256" key="1">
    <source>
        <dbReference type="SAM" id="MobiDB-lite"/>
    </source>
</evidence>
<dbReference type="HOGENOM" id="CLU_128839_0_0_1"/>
<feature type="compositionally biased region" description="Basic and acidic residues" evidence="1">
    <location>
        <begin position="122"/>
        <end position="133"/>
    </location>
</feature>
<name>A0A0C3K6U9_PISTI</name>
<dbReference type="EMBL" id="KN831967">
    <property type="protein sequence ID" value="KIO05307.1"/>
    <property type="molecule type" value="Genomic_DNA"/>
</dbReference>
<feature type="region of interest" description="Disordered" evidence="1">
    <location>
        <begin position="77"/>
        <end position="144"/>
    </location>
</feature>
<dbReference type="InParanoid" id="A0A0C3K6U9"/>
<dbReference type="AlphaFoldDB" id="A0A0C3K6U9"/>
<feature type="compositionally biased region" description="Low complexity" evidence="1">
    <location>
        <begin position="1"/>
        <end position="21"/>
    </location>
</feature>
<protein>
    <submittedName>
        <fullName evidence="2">Uncharacterized protein</fullName>
    </submittedName>
</protein>
<gene>
    <name evidence="2" type="ORF">M404DRAFT_999912</name>
</gene>
<feature type="compositionally biased region" description="Basic residues" evidence="1">
    <location>
        <begin position="78"/>
        <end position="87"/>
    </location>
</feature>
<keyword evidence="3" id="KW-1185">Reference proteome</keyword>
<evidence type="ECO:0000313" key="2">
    <source>
        <dbReference type="EMBL" id="KIO05307.1"/>
    </source>
</evidence>
<organism evidence="2 3">
    <name type="scientific">Pisolithus tinctorius Marx 270</name>
    <dbReference type="NCBI Taxonomy" id="870435"/>
    <lineage>
        <taxon>Eukaryota</taxon>
        <taxon>Fungi</taxon>
        <taxon>Dikarya</taxon>
        <taxon>Basidiomycota</taxon>
        <taxon>Agaricomycotina</taxon>
        <taxon>Agaricomycetes</taxon>
        <taxon>Agaricomycetidae</taxon>
        <taxon>Boletales</taxon>
        <taxon>Sclerodermatineae</taxon>
        <taxon>Pisolithaceae</taxon>
        <taxon>Pisolithus</taxon>
    </lineage>
</organism>
<dbReference type="OrthoDB" id="5544050at2759"/>
<reference evidence="2 3" key="1">
    <citation type="submission" date="2014-04" db="EMBL/GenBank/DDBJ databases">
        <authorList>
            <consortium name="DOE Joint Genome Institute"/>
            <person name="Kuo A."/>
            <person name="Kohler A."/>
            <person name="Costa M.D."/>
            <person name="Nagy L.G."/>
            <person name="Floudas D."/>
            <person name="Copeland A."/>
            <person name="Barry K.W."/>
            <person name="Cichocki N."/>
            <person name="Veneault-Fourrey C."/>
            <person name="LaButti K."/>
            <person name="Lindquist E.A."/>
            <person name="Lipzen A."/>
            <person name="Lundell T."/>
            <person name="Morin E."/>
            <person name="Murat C."/>
            <person name="Sun H."/>
            <person name="Tunlid A."/>
            <person name="Henrissat B."/>
            <person name="Grigoriev I.V."/>
            <person name="Hibbett D.S."/>
            <person name="Martin F."/>
            <person name="Nordberg H.P."/>
            <person name="Cantor M.N."/>
            <person name="Hua S.X."/>
        </authorList>
    </citation>
    <scope>NUCLEOTIDE SEQUENCE [LARGE SCALE GENOMIC DNA]</scope>
    <source>
        <strain evidence="2 3">Marx 270</strain>
    </source>
</reference>
<dbReference type="Proteomes" id="UP000054217">
    <property type="component" value="Unassembled WGS sequence"/>
</dbReference>
<reference evidence="3" key="2">
    <citation type="submission" date="2015-01" db="EMBL/GenBank/DDBJ databases">
        <title>Evolutionary Origins and Diversification of the Mycorrhizal Mutualists.</title>
        <authorList>
            <consortium name="DOE Joint Genome Institute"/>
            <consortium name="Mycorrhizal Genomics Consortium"/>
            <person name="Kohler A."/>
            <person name="Kuo A."/>
            <person name="Nagy L.G."/>
            <person name="Floudas D."/>
            <person name="Copeland A."/>
            <person name="Barry K.W."/>
            <person name="Cichocki N."/>
            <person name="Veneault-Fourrey C."/>
            <person name="LaButti K."/>
            <person name="Lindquist E.A."/>
            <person name="Lipzen A."/>
            <person name="Lundell T."/>
            <person name="Morin E."/>
            <person name="Murat C."/>
            <person name="Riley R."/>
            <person name="Ohm R."/>
            <person name="Sun H."/>
            <person name="Tunlid A."/>
            <person name="Henrissat B."/>
            <person name="Grigoriev I.V."/>
            <person name="Hibbett D.S."/>
            <person name="Martin F."/>
        </authorList>
    </citation>
    <scope>NUCLEOTIDE SEQUENCE [LARGE SCALE GENOMIC DNA]</scope>
    <source>
        <strain evidence="3">Marx 270</strain>
    </source>
</reference>
<proteinExistence type="predicted"/>
<feature type="region of interest" description="Disordered" evidence="1">
    <location>
        <begin position="1"/>
        <end position="43"/>
    </location>
</feature>